<dbReference type="FunFam" id="3.40.50.12240:FF:000002">
    <property type="entry name" value="Flagellum-specific ATP synthase FliI"/>
    <property type="match status" value="1"/>
</dbReference>
<dbReference type="AlphaFoldDB" id="A0A6J6EMN6"/>
<dbReference type="GO" id="GO:0030257">
    <property type="term" value="C:type III protein secretion system complex"/>
    <property type="evidence" value="ECO:0007669"/>
    <property type="project" value="InterPro"/>
</dbReference>
<keyword evidence="5" id="KW-0067">ATP-binding</keyword>
<organism evidence="10">
    <name type="scientific">freshwater metagenome</name>
    <dbReference type="NCBI Taxonomy" id="449393"/>
    <lineage>
        <taxon>unclassified sequences</taxon>
        <taxon>metagenomes</taxon>
        <taxon>ecological metagenomes</taxon>
    </lineage>
</organism>
<keyword evidence="2" id="KW-0813">Transport</keyword>
<dbReference type="GO" id="GO:0030254">
    <property type="term" value="P:protein secretion by the type III secretion system"/>
    <property type="evidence" value="ECO:0007669"/>
    <property type="project" value="InterPro"/>
</dbReference>
<dbReference type="Pfam" id="PF18269">
    <property type="entry name" value="T3SS_ATPase_C"/>
    <property type="match status" value="1"/>
</dbReference>
<proteinExistence type="predicted"/>
<protein>
    <submittedName>
        <fullName evidence="10">Unannotated protein</fullName>
    </submittedName>
</protein>
<evidence type="ECO:0000256" key="7">
    <source>
        <dbReference type="ARBA" id="ARBA00022967"/>
    </source>
</evidence>
<reference evidence="10" key="1">
    <citation type="submission" date="2020-05" db="EMBL/GenBank/DDBJ databases">
        <authorList>
            <person name="Chiriac C."/>
            <person name="Salcher M."/>
            <person name="Ghai R."/>
            <person name="Kavagutti S V."/>
        </authorList>
    </citation>
    <scope>NUCLEOTIDE SEQUENCE</scope>
</reference>
<dbReference type="GO" id="GO:0005524">
    <property type="term" value="F:ATP binding"/>
    <property type="evidence" value="ECO:0007669"/>
    <property type="project" value="UniProtKB-KW"/>
</dbReference>
<dbReference type="Pfam" id="PF02874">
    <property type="entry name" value="ATP-synt_ab_N"/>
    <property type="match status" value="1"/>
</dbReference>
<dbReference type="SUPFAM" id="SSF52540">
    <property type="entry name" value="P-loop containing nucleoside triphosphate hydrolases"/>
    <property type="match status" value="1"/>
</dbReference>
<dbReference type="InterPro" id="IPR040627">
    <property type="entry name" value="T3SS_ATPase_C"/>
</dbReference>
<evidence type="ECO:0000313" key="10">
    <source>
        <dbReference type="EMBL" id="CAB4577791.1"/>
    </source>
</evidence>
<keyword evidence="7" id="KW-1278">Translocase</keyword>
<evidence type="ECO:0000256" key="6">
    <source>
        <dbReference type="ARBA" id="ARBA00022927"/>
    </source>
</evidence>
<gene>
    <name evidence="10" type="ORF">UFOPK1493_02834</name>
</gene>
<dbReference type="InterPro" id="IPR020003">
    <property type="entry name" value="ATPase_a/bsu_AS"/>
</dbReference>
<keyword evidence="4" id="KW-0547">Nucleotide-binding</keyword>
<evidence type="ECO:0000256" key="8">
    <source>
        <dbReference type="ARBA" id="ARBA00034006"/>
    </source>
</evidence>
<dbReference type="PROSITE" id="PS00152">
    <property type="entry name" value="ATPASE_ALPHA_BETA"/>
    <property type="match status" value="1"/>
</dbReference>
<dbReference type="InterPro" id="IPR000194">
    <property type="entry name" value="ATPase_F1/V1/A1_a/bsu_nucl-bd"/>
</dbReference>
<keyword evidence="3" id="KW-0963">Cytoplasm</keyword>
<sequence>MPIALPELHPDLADRLDRARPAMWPVRSGAISRVLGLRFDVEGLDLPIGATVRIAEPGIDLSGEVVAVGDGSVTCMPFGEVKGLRVGARVQGDDRPSSIGVGPALLGRVIDALGRPLDDRGPIPGLVDVELDGDPPHPLRRAMVDTKMSLGVRAWDALIPAGRGQRVGIFAGSGVGKSTLLGMIARNTAADVNVVALIGERGREVREFVENDLGPEGLERSVLVIATSDAPALVRFRAAFVATRIAEYFRDQGADVMLMMDSLTRFCMAQREIGLSAGEPPTSRGYPPSVFSLLPRLLERAGAAEVGSITGLYTVLVDGDDHNEPISDAARSILDGHVVLSRKLAHANHYPAIDVLASVSRVTGAVTTEEERDLLYGLRRLMAAEAEAKDLIEIGAYVPGTNPTVDRAIAMRDTIRGFLTQRTHDRWDAERSFARLREILGPNGGRS</sequence>
<dbReference type="InterPro" id="IPR005714">
    <property type="entry name" value="ATPase_T3SS_FliI/YscN"/>
</dbReference>
<evidence type="ECO:0000256" key="4">
    <source>
        <dbReference type="ARBA" id="ARBA00022741"/>
    </source>
</evidence>
<name>A0A6J6EMN6_9ZZZZ</name>
<dbReference type="Gene3D" id="3.40.50.12240">
    <property type="match status" value="1"/>
</dbReference>
<dbReference type="Pfam" id="PF00006">
    <property type="entry name" value="ATP-synt_ab"/>
    <property type="match status" value="1"/>
</dbReference>
<accession>A0A6J6EMN6</accession>
<comment type="subcellular location">
    <subcellularLocation>
        <location evidence="1">Cytoplasm</location>
    </subcellularLocation>
</comment>
<dbReference type="InterPro" id="IPR027417">
    <property type="entry name" value="P-loop_NTPase"/>
</dbReference>
<dbReference type="PANTHER" id="PTHR15184">
    <property type="entry name" value="ATP SYNTHASE"/>
    <property type="match status" value="1"/>
</dbReference>
<dbReference type="InterPro" id="IPR003593">
    <property type="entry name" value="AAA+_ATPase"/>
</dbReference>
<dbReference type="EMBL" id="CAEZSR010000132">
    <property type="protein sequence ID" value="CAB4577791.1"/>
    <property type="molecule type" value="Genomic_DNA"/>
</dbReference>
<dbReference type="GO" id="GO:0046933">
    <property type="term" value="F:proton-transporting ATP synthase activity, rotational mechanism"/>
    <property type="evidence" value="ECO:0007669"/>
    <property type="project" value="TreeGrafter"/>
</dbReference>
<dbReference type="SMART" id="SM00382">
    <property type="entry name" value="AAA"/>
    <property type="match status" value="1"/>
</dbReference>
<dbReference type="GO" id="GO:0016887">
    <property type="term" value="F:ATP hydrolysis activity"/>
    <property type="evidence" value="ECO:0007669"/>
    <property type="project" value="InterPro"/>
</dbReference>
<keyword evidence="6" id="KW-0653">Protein transport</keyword>
<evidence type="ECO:0000256" key="1">
    <source>
        <dbReference type="ARBA" id="ARBA00004496"/>
    </source>
</evidence>
<dbReference type="GO" id="GO:0008564">
    <property type="term" value="F:protein-exporting ATPase activity"/>
    <property type="evidence" value="ECO:0007669"/>
    <property type="project" value="UniProtKB-EC"/>
</dbReference>
<dbReference type="InterPro" id="IPR050053">
    <property type="entry name" value="ATPase_alpha/beta_chains"/>
</dbReference>
<evidence type="ECO:0000259" key="9">
    <source>
        <dbReference type="SMART" id="SM00382"/>
    </source>
</evidence>
<dbReference type="CDD" id="cd01136">
    <property type="entry name" value="ATPase_flagellum-secretory_path_III"/>
    <property type="match status" value="1"/>
</dbReference>
<evidence type="ECO:0000256" key="5">
    <source>
        <dbReference type="ARBA" id="ARBA00022840"/>
    </source>
</evidence>
<dbReference type="NCBIfam" id="TIGR01026">
    <property type="entry name" value="fliI_yscN"/>
    <property type="match status" value="1"/>
</dbReference>
<dbReference type="InterPro" id="IPR004100">
    <property type="entry name" value="ATPase_F1/V1/A1_a/bsu_N"/>
</dbReference>
<dbReference type="GO" id="GO:0005737">
    <property type="term" value="C:cytoplasm"/>
    <property type="evidence" value="ECO:0007669"/>
    <property type="project" value="UniProtKB-SubCell"/>
</dbReference>
<dbReference type="PANTHER" id="PTHR15184:SF9">
    <property type="entry name" value="SPI-1 TYPE 3 SECRETION SYSTEM ATPASE"/>
    <property type="match status" value="1"/>
</dbReference>
<evidence type="ECO:0000256" key="2">
    <source>
        <dbReference type="ARBA" id="ARBA00022448"/>
    </source>
</evidence>
<feature type="domain" description="AAA+ ATPase" evidence="9">
    <location>
        <begin position="163"/>
        <end position="344"/>
    </location>
</feature>
<comment type="catalytic activity">
    <reaction evidence="8">
        <text>ATP + H2O + cellular proteinSide 1 = ADP + phosphate + cellular proteinSide 2.</text>
        <dbReference type="EC" id="7.4.2.8"/>
    </reaction>
</comment>
<evidence type="ECO:0000256" key="3">
    <source>
        <dbReference type="ARBA" id="ARBA00022490"/>
    </source>
</evidence>